<dbReference type="Proteomes" id="UP000013307">
    <property type="component" value="Chromosome"/>
</dbReference>
<proteinExistence type="inferred from homology"/>
<protein>
    <recommendedName>
        <fullName evidence="5">Homoserine dehydrogenase</fullName>
        <ecNumber evidence="4">1.1.1.3</ecNumber>
    </recommendedName>
</protein>
<comment type="pathway">
    <text evidence="1">Amino-acid biosynthesis; L-threonine biosynthesis; L-threonine from L-aspartate: step 3/5.</text>
</comment>
<feature type="active site" description="Proton donor" evidence="10">
    <location>
        <position position="216"/>
    </location>
</feature>
<organism evidence="14 15">
    <name type="scientific">Archaeoglobus sulfaticallidus PM70-1</name>
    <dbReference type="NCBI Taxonomy" id="387631"/>
    <lineage>
        <taxon>Archaea</taxon>
        <taxon>Methanobacteriati</taxon>
        <taxon>Methanobacteriota</taxon>
        <taxon>Archaeoglobi</taxon>
        <taxon>Archaeoglobales</taxon>
        <taxon>Archaeoglobaceae</taxon>
        <taxon>Archaeoglobus</taxon>
    </lineage>
</organism>
<evidence type="ECO:0000313" key="15">
    <source>
        <dbReference type="Proteomes" id="UP000013307"/>
    </source>
</evidence>
<evidence type="ECO:0000256" key="10">
    <source>
        <dbReference type="PIRSR" id="PIRSR036497-1"/>
    </source>
</evidence>
<dbReference type="EMBL" id="CP005290">
    <property type="protein sequence ID" value="AGK61637.1"/>
    <property type="molecule type" value="Genomic_DNA"/>
</dbReference>
<dbReference type="KEGG" id="ast:Asulf_01664"/>
<dbReference type="eggNOG" id="arCOG01351">
    <property type="taxonomic scope" value="Archaea"/>
</dbReference>
<evidence type="ECO:0000256" key="1">
    <source>
        <dbReference type="ARBA" id="ARBA00005056"/>
    </source>
</evidence>
<dbReference type="Gene3D" id="3.30.360.10">
    <property type="entry name" value="Dihydrodipicolinate Reductase, domain 2"/>
    <property type="match status" value="1"/>
</dbReference>
<keyword evidence="8" id="KW-0560">Oxidoreductase</keyword>
<dbReference type="AlphaFoldDB" id="N0BH65"/>
<dbReference type="NCBIfam" id="NF004912">
    <property type="entry name" value="PRK06270.1"/>
    <property type="match status" value="1"/>
</dbReference>
<dbReference type="SUPFAM" id="SSF51735">
    <property type="entry name" value="NAD(P)-binding Rossmann-fold domains"/>
    <property type="match status" value="1"/>
</dbReference>
<evidence type="ECO:0000256" key="2">
    <source>
        <dbReference type="ARBA" id="ARBA00005062"/>
    </source>
</evidence>
<keyword evidence="11" id="KW-0521">NADP</keyword>
<dbReference type="RefSeq" id="WP_015591235.1">
    <property type="nucleotide sequence ID" value="NC_021169.1"/>
</dbReference>
<name>N0BH65_9EURY</name>
<evidence type="ECO:0000256" key="8">
    <source>
        <dbReference type="ARBA" id="ARBA00023002"/>
    </source>
</evidence>
<keyword evidence="7" id="KW-0791">Threonine biosynthesis</keyword>
<evidence type="ECO:0000259" key="12">
    <source>
        <dbReference type="Pfam" id="PF00742"/>
    </source>
</evidence>
<evidence type="ECO:0000259" key="13">
    <source>
        <dbReference type="Pfam" id="PF03447"/>
    </source>
</evidence>
<dbReference type="Pfam" id="PF03447">
    <property type="entry name" value="NAD_binding_3"/>
    <property type="match status" value="1"/>
</dbReference>
<feature type="binding site" evidence="11">
    <location>
        <position position="116"/>
    </location>
    <ligand>
        <name>NADPH</name>
        <dbReference type="ChEBI" id="CHEBI:57783"/>
    </ligand>
</feature>
<dbReference type="InterPro" id="IPR005106">
    <property type="entry name" value="Asp/hSer_DH_NAD-bd"/>
</dbReference>
<dbReference type="PANTHER" id="PTHR43331">
    <property type="entry name" value="HOMOSERINE DEHYDROGENASE"/>
    <property type="match status" value="1"/>
</dbReference>
<feature type="binding site" evidence="11">
    <location>
        <begin position="8"/>
        <end position="13"/>
    </location>
    <ligand>
        <name>NADP(+)</name>
        <dbReference type="ChEBI" id="CHEBI:58349"/>
    </ligand>
</feature>
<comment type="pathway">
    <text evidence="2">Amino-acid biosynthesis; L-methionine biosynthesis via de novo pathway; L-homoserine from L-aspartate: step 3/3.</text>
</comment>
<feature type="binding site" evidence="11">
    <location>
        <position position="201"/>
    </location>
    <ligand>
        <name>L-homoserine</name>
        <dbReference type="ChEBI" id="CHEBI:57476"/>
    </ligand>
</feature>
<dbReference type="GO" id="GO:0050661">
    <property type="term" value="F:NADP binding"/>
    <property type="evidence" value="ECO:0007669"/>
    <property type="project" value="InterPro"/>
</dbReference>
<dbReference type="NCBIfam" id="NF004976">
    <property type="entry name" value="PRK06349.1"/>
    <property type="match status" value="1"/>
</dbReference>
<dbReference type="InterPro" id="IPR022697">
    <property type="entry name" value="HDH_short"/>
</dbReference>
<feature type="domain" description="Homoserine dehydrogenase catalytic" evidence="12">
    <location>
        <begin position="148"/>
        <end position="322"/>
    </location>
</feature>
<gene>
    <name evidence="14" type="ORF">Asulf_01664</name>
</gene>
<evidence type="ECO:0000256" key="5">
    <source>
        <dbReference type="ARBA" id="ARBA00013376"/>
    </source>
</evidence>
<dbReference type="InterPro" id="IPR001342">
    <property type="entry name" value="HDH_cat"/>
</dbReference>
<dbReference type="HOGENOM" id="CLU_009116_1_2_2"/>
<dbReference type="FunFam" id="3.40.50.720:FF:000554">
    <property type="entry name" value="Homoserine dehydrogenase"/>
    <property type="match status" value="1"/>
</dbReference>
<dbReference type="GO" id="GO:0004412">
    <property type="term" value="F:homoserine dehydrogenase activity"/>
    <property type="evidence" value="ECO:0007669"/>
    <property type="project" value="UniProtKB-EC"/>
</dbReference>
<evidence type="ECO:0000256" key="3">
    <source>
        <dbReference type="ARBA" id="ARBA00006753"/>
    </source>
</evidence>
<reference evidence="14 15" key="1">
    <citation type="journal article" date="2013" name="Genome Announc.">
        <title>Complete Genome Sequence of the Thermophilic and Facultatively Chemolithoautotrophic Sulfate Reducer Archaeoglobus sulfaticallidus Strain PM70-1T.</title>
        <authorList>
            <person name="Stokke R."/>
            <person name="Hocking W.P."/>
            <person name="Steinsbu B.O."/>
            <person name="Steen I.H."/>
        </authorList>
    </citation>
    <scope>NUCLEOTIDE SEQUENCE [LARGE SCALE GENOMIC DNA]</scope>
    <source>
        <strain evidence="14">PM70-1</strain>
    </source>
</reference>
<dbReference type="SUPFAM" id="SSF55347">
    <property type="entry name" value="Glyceraldehyde-3-phosphate dehydrogenase-like, C-terminal domain"/>
    <property type="match status" value="1"/>
</dbReference>
<feature type="domain" description="Aspartate/homoserine dehydrogenase NAD-binding" evidence="13">
    <location>
        <begin position="8"/>
        <end position="140"/>
    </location>
</feature>
<dbReference type="UniPathway" id="UPA00050">
    <property type="reaction ID" value="UER00063"/>
</dbReference>
<evidence type="ECO:0000256" key="11">
    <source>
        <dbReference type="PIRSR" id="PIRSR036497-2"/>
    </source>
</evidence>
<dbReference type="STRING" id="387631.Asulf_01664"/>
<dbReference type="PANTHER" id="PTHR43331:SF1">
    <property type="entry name" value="HOMOSERINE DEHYDROGENASE"/>
    <property type="match status" value="1"/>
</dbReference>
<evidence type="ECO:0000256" key="9">
    <source>
        <dbReference type="ARBA" id="ARBA00023167"/>
    </source>
</evidence>
<keyword evidence="9" id="KW-0486">Methionine biosynthesis</keyword>
<dbReference type="Pfam" id="PF00742">
    <property type="entry name" value="Homoserine_dh"/>
    <property type="match status" value="1"/>
</dbReference>
<dbReference type="PIRSF" id="PIRSF036497">
    <property type="entry name" value="HDH_short"/>
    <property type="match status" value="1"/>
</dbReference>
<dbReference type="EC" id="1.1.1.3" evidence="4"/>
<evidence type="ECO:0000256" key="6">
    <source>
        <dbReference type="ARBA" id="ARBA00022605"/>
    </source>
</evidence>
<sequence>MIKIAIIGFGAVGQGVAEILLRRKEELEKKIGKFSLVAVTDSRGSIVDENGIDIIKAIERKKKGRFDGKSTMEVIEGVDFDVMIECSVTNIDDGEPGLTHIMKCLEKGAHIITSNKGPLVADFHGINRLAEKKGLKFMFEATVGGAMPLIKLVKYNLAGNSIEFIKGVLNGTCNYILTRMEQEKMTYQQVLAEAQELNIAEANPDYDVKGFDSAAKLLILANALMGMDVKLSDVEIVGITDITPEAFDVAKSKNYTIRLIAEVNKKGYIGVTPRLVPIEHPLAIHGTMNAALIKTDLAGDVVVMGRGAGKYETASAIISDLIFAFS</sequence>
<dbReference type="OrthoDB" id="4488at2157"/>
<dbReference type="GO" id="GO:0009086">
    <property type="term" value="P:methionine biosynthetic process"/>
    <property type="evidence" value="ECO:0007669"/>
    <property type="project" value="UniProtKB-KW"/>
</dbReference>
<comment type="similarity">
    <text evidence="3">Belongs to the homoserine dehydrogenase family.</text>
</comment>
<evidence type="ECO:0000313" key="14">
    <source>
        <dbReference type="EMBL" id="AGK61637.1"/>
    </source>
</evidence>
<dbReference type="GO" id="GO:0009088">
    <property type="term" value="P:threonine biosynthetic process"/>
    <property type="evidence" value="ECO:0007669"/>
    <property type="project" value="UniProtKB-UniPathway"/>
</dbReference>
<dbReference type="FunFam" id="3.30.360.10:FF:000005">
    <property type="entry name" value="Homoserine dehydrogenase"/>
    <property type="match status" value="1"/>
</dbReference>
<accession>N0BH65</accession>
<keyword evidence="6" id="KW-0028">Amino-acid biosynthesis</keyword>
<dbReference type="GeneID" id="15393299"/>
<evidence type="ECO:0000256" key="7">
    <source>
        <dbReference type="ARBA" id="ARBA00022697"/>
    </source>
</evidence>
<evidence type="ECO:0000256" key="4">
    <source>
        <dbReference type="ARBA" id="ARBA00013213"/>
    </source>
</evidence>
<dbReference type="UniPathway" id="UPA00051">
    <property type="reaction ID" value="UER00465"/>
</dbReference>
<dbReference type="Gene3D" id="3.40.50.720">
    <property type="entry name" value="NAD(P)-binding Rossmann-like Domain"/>
    <property type="match status" value="1"/>
</dbReference>
<dbReference type="InterPro" id="IPR036291">
    <property type="entry name" value="NAD(P)-bd_dom_sf"/>
</dbReference>
<keyword evidence="15" id="KW-1185">Reference proteome</keyword>